<dbReference type="Gene3D" id="3.40.50.720">
    <property type="entry name" value="NAD(P)-binding Rossmann-like Domain"/>
    <property type="match status" value="1"/>
</dbReference>
<organism evidence="5 6">
    <name type="scientific">Microterricola gilva</name>
    <dbReference type="NCBI Taxonomy" id="393267"/>
    <lineage>
        <taxon>Bacteria</taxon>
        <taxon>Bacillati</taxon>
        <taxon>Actinomycetota</taxon>
        <taxon>Actinomycetes</taxon>
        <taxon>Micrococcales</taxon>
        <taxon>Microbacteriaceae</taxon>
        <taxon>Microterricola</taxon>
    </lineage>
</organism>
<gene>
    <name evidence="5" type="ORF">EV379_2302</name>
</gene>
<dbReference type="EMBL" id="SHLC01000001">
    <property type="protein sequence ID" value="RZU65958.1"/>
    <property type="molecule type" value="Genomic_DNA"/>
</dbReference>
<dbReference type="InterPro" id="IPR011032">
    <property type="entry name" value="GroES-like_sf"/>
</dbReference>
<dbReference type="Gene3D" id="3.90.180.10">
    <property type="entry name" value="Medium-chain alcohol dehydrogenases, catalytic domain"/>
    <property type="match status" value="1"/>
</dbReference>
<dbReference type="InterPro" id="IPR013154">
    <property type="entry name" value="ADH-like_N"/>
</dbReference>
<evidence type="ECO:0000313" key="5">
    <source>
        <dbReference type="EMBL" id="RZU65958.1"/>
    </source>
</evidence>
<name>A0A4Q8AN64_9MICO</name>
<accession>A0A4Q8AN64</accession>
<proteinExistence type="predicted"/>
<keyword evidence="2" id="KW-0560">Oxidoreductase</keyword>
<dbReference type="Proteomes" id="UP000291483">
    <property type="component" value="Unassembled WGS sequence"/>
</dbReference>
<dbReference type="GO" id="GO:0016651">
    <property type="term" value="F:oxidoreductase activity, acting on NAD(P)H"/>
    <property type="evidence" value="ECO:0007669"/>
    <property type="project" value="TreeGrafter"/>
</dbReference>
<dbReference type="GO" id="GO:0070402">
    <property type="term" value="F:NADPH binding"/>
    <property type="evidence" value="ECO:0007669"/>
    <property type="project" value="TreeGrafter"/>
</dbReference>
<dbReference type="SUPFAM" id="SSF51735">
    <property type="entry name" value="NAD(P)-binding Rossmann-fold domains"/>
    <property type="match status" value="1"/>
</dbReference>
<dbReference type="RefSeq" id="WP_242616344.1">
    <property type="nucleotide sequence ID" value="NZ_SHLC01000001.1"/>
</dbReference>
<evidence type="ECO:0000256" key="2">
    <source>
        <dbReference type="ARBA" id="ARBA00023002"/>
    </source>
</evidence>
<reference evidence="5 6" key="1">
    <citation type="submission" date="2019-02" db="EMBL/GenBank/DDBJ databases">
        <title>Sequencing the genomes of 1000 actinobacteria strains.</title>
        <authorList>
            <person name="Klenk H.-P."/>
        </authorList>
    </citation>
    <scope>NUCLEOTIDE SEQUENCE [LARGE SCALE GENOMIC DNA]</scope>
    <source>
        <strain evidence="5 6">DSM 18319</strain>
    </source>
</reference>
<feature type="domain" description="Enoyl reductase (ER)" evidence="4">
    <location>
        <begin position="11"/>
        <end position="318"/>
    </location>
</feature>
<dbReference type="InterPro" id="IPR020843">
    <property type="entry name" value="ER"/>
</dbReference>
<protein>
    <submittedName>
        <fullName evidence="5">NADPH:quinone reductase-like Zn-dependent oxidoreductase</fullName>
    </submittedName>
</protein>
<comment type="caution">
    <text evidence="5">The sequence shown here is derived from an EMBL/GenBank/DDBJ whole genome shotgun (WGS) entry which is preliminary data.</text>
</comment>
<dbReference type="PANTHER" id="PTHR48106">
    <property type="entry name" value="QUINONE OXIDOREDUCTASE PIG3-RELATED"/>
    <property type="match status" value="1"/>
</dbReference>
<evidence type="ECO:0000259" key="4">
    <source>
        <dbReference type="SMART" id="SM00829"/>
    </source>
</evidence>
<dbReference type="SUPFAM" id="SSF50129">
    <property type="entry name" value="GroES-like"/>
    <property type="match status" value="1"/>
</dbReference>
<dbReference type="CDD" id="cd05289">
    <property type="entry name" value="MDR_like_2"/>
    <property type="match status" value="1"/>
</dbReference>
<sequence>MPKAITYSRYGGPEVLEIVDIPMPEPADGEVLIEVIAAGLNPADSRLREGLLAERMPAHFPQGQGSDFAGFVRATGRGVTQCEVNDAVIGHASRASHATHLTVPATNLTPKPPHLPWEVAGGLFVTGTTAWAAVNELGISAGDTVVISAAAGGVGCIAAQLAALRGATVIGTASERNIDFLRQIGVIPVVHDGDIVTSIREAAPNGVDAYLDAFGGDNLETARALRVPPGRVRSVVDWDGVLDYGSDEYGSSEHGVTEPAAESELRADARGVAIVAKLARLAEQHRLLVPVSDIFPLEQVREAFEELDRGHTRGKIVLGMHPVGYAHQHIHEAIWHGVPLKEAAATVDVPTEHAPMRVRENLPPVLGHLPGQRHPHPSDELAEEH</sequence>
<feature type="region of interest" description="Disordered" evidence="3">
    <location>
        <begin position="362"/>
        <end position="385"/>
    </location>
</feature>
<dbReference type="InterPro" id="IPR036291">
    <property type="entry name" value="NAD(P)-bd_dom_sf"/>
</dbReference>
<evidence type="ECO:0000256" key="1">
    <source>
        <dbReference type="ARBA" id="ARBA00022857"/>
    </source>
</evidence>
<dbReference type="SMART" id="SM00829">
    <property type="entry name" value="PKS_ER"/>
    <property type="match status" value="1"/>
</dbReference>
<dbReference type="AlphaFoldDB" id="A0A4Q8AN64"/>
<feature type="compositionally biased region" description="Basic and acidic residues" evidence="3">
    <location>
        <begin position="376"/>
        <end position="385"/>
    </location>
</feature>
<evidence type="ECO:0000256" key="3">
    <source>
        <dbReference type="SAM" id="MobiDB-lite"/>
    </source>
</evidence>
<dbReference type="Pfam" id="PF13602">
    <property type="entry name" value="ADH_zinc_N_2"/>
    <property type="match status" value="1"/>
</dbReference>
<evidence type="ECO:0000313" key="6">
    <source>
        <dbReference type="Proteomes" id="UP000291483"/>
    </source>
</evidence>
<keyword evidence="6" id="KW-1185">Reference proteome</keyword>
<dbReference type="Pfam" id="PF08240">
    <property type="entry name" value="ADH_N"/>
    <property type="match status" value="1"/>
</dbReference>
<keyword evidence="1" id="KW-0521">NADP</keyword>